<dbReference type="AlphaFoldDB" id="A0A106BWX0"/>
<sequence>MDNINKPTPLSQDKSSSDKPSLNELPQDEPLQGKRLQAPKLEAKQLMVAKWLSLAPLYKLPVTLFRYVFLAMDRVLGLTKIEMDKVINLTVPVSTGTPLMGTIPLNGHSASDSSHTIANRIKLRIYHPSATKPQKTLVYFHGGGGVIGSINTHDHFCRYLAKHGNMNIISVDYRLAPEHKFPIPICDAIEAWNYINANHQQLNINPQHIGVGGDSAGGYLACIIGLHSLQTSLPVQAKVKPAFQFLIYPMVDLQGLTESYRRFNKQLILTRDLMDYFRLKYLHSLDEVTLPLVSPLQAKDISESPKSYILTLGYDPLRDDGIAYAQRLKAAGINTQHQHFDDCMHGFISITKLSARAKQATHNIAMGLNSFNE</sequence>
<dbReference type="Pfam" id="PF07859">
    <property type="entry name" value="Abhydrolase_3"/>
    <property type="match status" value="1"/>
</dbReference>
<reference evidence="4 5" key="1">
    <citation type="submission" date="2016-01" db="EMBL/GenBank/DDBJ databases">
        <title>Draft genome of the antarctic isolate Shewanella frigidimarina Ag06-30.</title>
        <authorList>
            <person name="Parmeciano Di Noto G."/>
            <person name="Vazquez S."/>
            <person name="Mac Cormack W."/>
            <person name="Iriarte A."/>
            <person name="Quiroga C."/>
        </authorList>
    </citation>
    <scope>NUCLEOTIDE SEQUENCE [LARGE SCALE GENOMIC DNA]</scope>
    <source>
        <strain evidence="4 5">Ag06-30</strain>
    </source>
</reference>
<dbReference type="Gene3D" id="3.40.50.1820">
    <property type="entry name" value="alpha/beta hydrolase"/>
    <property type="match status" value="1"/>
</dbReference>
<dbReference type="GO" id="GO:0016787">
    <property type="term" value="F:hydrolase activity"/>
    <property type="evidence" value="ECO:0007669"/>
    <property type="project" value="UniProtKB-KW"/>
</dbReference>
<dbReference type="PANTHER" id="PTHR48081">
    <property type="entry name" value="AB HYDROLASE SUPERFAMILY PROTEIN C4A8.06C"/>
    <property type="match status" value="1"/>
</dbReference>
<evidence type="ECO:0000256" key="2">
    <source>
        <dbReference type="SAM" id="MobiDB-lite"/>
    </source>
</evidence>
<dbReference type="InterPro" id="IPR029058">
    <property type="entry name" value="AB_hydrolase_fold"/>
</dbReference>
<keyword evidence="1 4" id="KW-0378">Hydrolase</keyword>
<organism evidence="4">
    <name type="scientific">Shewanella frigidimarina</name>
    <dbReference type="NCBI Taxonomy" id="56812"/>
    <lineage>
        <taxon>Bacteria</taxon>
        <taxon>Pseudomonadati</taxon>
        <taxon>Pseudomonadota</taxon>
        <taxon>Gammaproteobacteria</taxon>
        <taxon>Alteromonadales</taxon>
        <taxon>Shewanellaceae</taxon>
        <taxon>Shewanella</taxon>
    </lineage>
</organism>
<dbReference type="SUPFAM" id="SSF53474">
    <property type="entry name" value="alpha/beta-Hydrolases"/>
    <property type="match status" value="1"/>
</dbReference>
<dbReference type="PANTHER" id="PTHR48081:SF8">
    <property type="entry name" value="ALPHA_BETA HYDROLASE FOLD-3 DOMAIN-CONTAINING PROTEIN-RELATED"/>
    <property type="match status" value="1"/>
</dbReference>
<evidence type="ECO:0000313" key="5">
    <source>
        <dbReference type="Proteomes" id="UP000055702"/>
    </source>
</evidence>
<dbReference type="InterPro" id="IPR013094">
    <property type="entry name" value="AB_hydrolase_3"/>
</dbReference>
<comment type="caution">
    <text evidence="4">The sequence shown here is derived from an EMBL/GenBank/DDBJ whole genome shotgun (WGS) entry which is preliminary data.</text>
</comment>
<dbReference type="EMBL" id="LRDC01000071">
    <property type="protein sequence ID" value="KVX00132.1"/>
    <property type="molecule type" value="Genomic_DNA"/>
</dbReference>
<feature type="compositionally biased region" description="Polar residues" evidence="2">
    <location>
        <begin position="1"/>
        <end position="20"/>
    </location>
</feature>
<dbReference type="Proteomes" id="UP000055702">
    <property type="component" value="Unassembled WGS sequence"/>
</dbReference>
<dbReference type="InterPro" id="IPR050300">
    <property type="entry name" value="GDXG_lipolytic_enzyme"/>
</dbReference>
<feature type="region of interest" description="Disordered" evidence="2">
    <location>
        <begin position="1"/>
        <end position="34"/>
    </location>
</feature>
<evidence type="ECO:0000259" key="3">
    <source>
        <dbReference type="Pfam" id="PF07859"/>
    </source>
</evidence>
<evidence type="ECO:0000313" key="4">
    <source>
        <dbReference type="EMBL" id="KVX00132.1"/>
    </source>
</evidence>
<feature type="domain" description="Alpha/beta hydrolase fold-3" evidence="3">
    <location>
        <begin position="137"/>
        <end position="348"/>
    </location>
</feature>
<accession>A0A106BWX0</accession>
<evidence type="ECO:0000256" key="1">
    <source>
        <dbReference type="ARBA" id="ARBA00022801"/>
    </source>
</evidence>
<gene>
    <name evidence="4" type="ORF">AWJ07_09970</name>
</gene>
<name>A0A106BWX0_SHEFR</name>
<protein>
    <submittedName>
        <fullName evidence="4">Alpha/beta hydrolase</fullName>
    </submittedName>
</protein>
<dbReference type="RefSeq" id="WP_059747829.1">
    <property type="nucleotide sequence ID" value="NZ_LRDC01000071.1"/>
</dbReference>
<proteinExistence type="predicted"/>